<dbReference type="PANTHER" id="PTHR38107:SF3">
    <property type="entry name" value="LYSOZYME RRRD-RELATED"/>
    <property type="match status" value="1"/>
</dbReference>
<keyword evidence="3" id="KW-0326">Glycosidase</keyword>
<dbReference type="InterPro" id="IPR002196">
    <property type="entry name" value="Glyco_hydro_24"/>
</dbReference>
<evidence type="ECO:0000256" key="3">
    <source>
        <dbReference type="RuleBase" id="RU003788"/>
    </source>
</evidence>
<comment type="caution">
    <text evidence="4">The sequence shown here is derived from an EMBL/GenBank/DDBJ whole genome shotgun (WGS) entry which is preliminary data.</text>
</comment>
<keyword evidence="2 3" id="KW-0081">Bacteriolytic enzyme</keyword>
<dbReference type="GO" id="GO:0016998">
    <property type="term" value="P:cell wall macromolecule catabolic process"/>
    <property type="evidence" value="ECO:0007669"/>
    <property type="project" value="InterPro"/>
</dbReference>
<dbReference type="GO" id="GO:0042742">
    <property type="term" value="P:defense response to bacterium"/>
    <property type="evidence" value="ECO:0007669"/>
    <property type="project" value="UniProtKB-KW"/>
</dbReference>
<dbReference type="GO" id="GO:0031640">
    <property type="term" value="P:killing of cells of another organism"/>
    <property type="evidence" value="ECO:0007669"/>
    <property type="project" value="UniProtKB-KW"/>
</dbReference>
<name>A0A4S4AP41_9RHOO</name>
<evidence type="ECO:0000313" key="5">
    <source>
        <dbReference type="Proteomes" id="UP000308430"/>
    </source>
</evidence>
<dbReference type="Proteomes" id="UP000308430">
    <property type="component" value="Unassembled WGS sequence"/>
</dbReference>
<dbReference type="AlphaFoldDB" id="A0A4S4AP41"/>
<accession>A0A4S4AP41</accession>
<protein>
    <recommendedName>
        <fullName evidence="3">Lysozyme</fullName>
        <ecNumber evidence="3">3.2.1.17</ecNumber>
    </recommendedName>
</protein>
<keyword evidence="3" id="KW-0378">Hydrolase</keyword>
<comment type="similarity">
    <text evidence="3">Belongs to the glycosyl hydrolase 24 family.</text>
</comment>
<keyword evidence="5" id="KW-1185">Reference proteome</keyword>
<dbReference type="InterPro" id="IPR051018">
    <property type="entry name" value="Bacteriophage_GH24"/>
</dbReference>
<sequence length="192" mass="21060">MNKGARILAGSLSLSAAAFVGLLVSEGYSERAVIPTQNDRPTLGFGSTFHESGAPVRLGETTTPVRAVVKAQAHIGQEEARFRATIPDVPLHQAEYDVYMDWVYQYGTGAWSGSGMRRHLLAGEYRGACGALLAYRYLTSATPTPGWEPYRFDAAGQPARWRFDCCTPGNRVCAGVCTRQRERHEKCMAVQE</sequence>
<evidence type="ECO:0000256" key="1">
    <source>
        <dbReference type="ARBA" id="ARBA00022529"/>
    </source>
</evidence>
<dbReference type="PANTHER" id="PTHR38107">
    <property type="match status" value="1"/>
</dbReference>
<organism evidence="4 5">
    <name type="scientific">Pseudothauera nasutitermitis</name>
    <dbReference type="NCBI Taxonomy" id="2565930"/>
    <lineage>
        <taxon>Bacteria</taxon>
        <taxon>Pseudomonadati</taxon>
        <taxon>Pseudomonadota</taxon>
        <taxon>Betaproteobacteria</taxon>
        <taxon>Rhodocyclales</taxon>
        <taxon>Zoogloeaceae</taxon>
        <taxon>Pseudothauera</taxon>
    </lineage>
</organism>
<dbReference type="GO" id="GO:0009253">
    <property type="term" value="P:peptidoglycan catabolic process"/>
    <property type="evidence" value="ECO:0007669"/>
    <property type="project" value="InterPro"/>
</dbReference>
<dbReference type="Gene3D" id="1.10.530.40">
    <property type="match status" value="1"/>
</dbReference>
<evidence type="ECO:0000313" key="4">
    <source>
        <dbReference type="EMBL" id="THF61403.1"/>
    </source>
</evidence>
<evidence type="ECO:0000256" key="2">
    <source>
        <dbReference type="ARBA" id="ARBA00022638"/>
    </source>
</evidence>
<dbReference type="EMBL" id="SSOC01000009">
    <property type="protein sequence ID" value="THF61403.1"/>
    <property type="molecule type" value="Genomic_DNA"/>
</dbReference>
<comment type="catalytic activity">
    <reaction evidence="3">
        <text>Hydrolysis of (1-&gt;4)-beta-linkages between N-acetylmuramic acid and N-acetyl-D-glucosamine residues in a peptidoglycan and between N-acetyl-D-glucosamine residues in chitodextrins.</text>
        <dbReference type="EC" id="3.2.1.17"/>
    </reaction>
</comment>
<dbReference type="SUPFAM" id="SSF53955">
    <property type="entry name" value="Lysozyme-like"/>
    <property type="match status" value="1"/>
</dbReference>
<dbReference type="OrthoDB" id="8141296at2"/>
<dbReference type="RefSeq" id="WP_136350064.1">
    <property type="nucleotide sequence ID" value="NZ_SSOC01000009.1"/>
</dbReference>
<proteinExistence type="inferred from homology"/>
<gene>
    <name evidence="4" type="ORF">E6C76_20180</name>
</gene>
<reference evidence="4 5" key="1">
    <citation type="submission" date="2019-04" db="EMBL/GenBank/DDBJ databases">
        <title>Azoarcus nasutitermitis sp. nov. isolated from termite nest.</title>
        <authorList>
            <person name="Lin S.-Y."/>
            <person name="Hameed A."/>
            <person name="Hsu Y.-H."/>
            <person name="Young C.-C."/>
        </authorList>
    </citation>
    <scope>NUCLEOTIDE SEQUENCE [LARGE SCALE GENOMIC DNA]</scope>
    <source>
        <strain evidence="4 5">CC-YHH838</strain>
    </source>
</reference>
<dbReference type="EC" id="3.2.1.17" evidence="3"/>
<dbReference type="GO" id="GO:0003796">
    <property type="term" value="F:lysozyme activity"/>
    <property type="evidence" value="ECO:0007669"/>
    <property type="project" value="UniProtKB-EC"/>
</dbReference>
<dbReference type="InterPro" id="IPR023346">
    <property type="entry name" value="Lysozyme-like_dom_sf"/>
</dbReference>
<dbReference type="InterPro" id="IPR023347">
    <property type="entry name" value="Lysozyme_dom_sf"/>
</dbReference>
<keyword evidence="1 3" id="KW-0929">Antimicrobial</keyword>
<dbReference type="Pfam" id="PF00959">
    <property type="entry name" value="Phage_lysozyme"/>
    <property type="match status" value="1"/>
</dbReference>